<proteinExistence type="predicted"/>
<dbReference type="EMBL" id="WKFB01000076">
    <property type="protein sequence ID" value="KAF6736918.1"/>
    <property type="molecule type" value="Genomic_DNA"/>
</dbReference>
<evidence type="ECO:0000313" key="2">
    <source>
        <dbReference type="Proteomes" id="UP000646548"/>
    </source>
</evidence>
<evidence type="ECO:0000313" key="1">
    <source>
        <dbReference type="EMBL" id="KAF6736918.1"/>
    </source>
</evidence>
<sequence length="146" mass="16645">MCMQIPLIDWESSGLVPNPHAEVQVPEFDNPLTDDQMELLQEHIDPLQSSESSGMDIYLQTLQYDLLDEMDINQEDAWIPLIDWESSGLVPNPHAEVQVPEFDNPLTDDQMELLQEHIDPLQSSESSGMDIYLQTLQYVGTFLVTN</sequence>
<organism evidence="1 2">
    <name type="scientific">Oryzias melastigma</name>
    <name type="common">Marine medaka</name>
    <dbReference type="NCBI Taxonomy" id="30732"/>
    <lineage>
        <taxon>Eukaryota</taxon>
        <taxon>Metazoa</taxon>
        <taxon>Chordata</taxon>
        <taxon>Craniata</taxon>
        <taxon>Vertebrata</taxon>
        <taxon>Euteleostomi</taxon>
        <taxon>Actinopterygii</taxon>
        <taxon>Neopterygii</taxon>
        <taxon>Teleostei</taxon>
        <taxon>Neoteleostei</taxon>
        <taxon>Acanthomorphata</taxon>
        <taxon>Ovalentaria</taxon>
        <taxon>Atherinomorphae</taxon>
        <taxon>Beloniformes</taxon>
        <taxon>Adrianichthyidae</taxon>
        <taxon>Oryziinae</taxon>
        <taxon>Oryzias</taxon>
    </lineage>
</organism>
<reference evidence="1" key="1">
    <citation type="journal article" name="BMC Genomics">
        <title>Long-read sequencing and de novo genome assembly of marine medaka (Oryzias melastigma).</title>
        <authorList>
            <person name="Liang P."/>
            <person name="Saqib H.S.A."/>
            <person name="Ni X."/>
            <person name="Shen Y."/>
        </authorList>
    </citation>
    <scope>NUCLEOTIDE SEQUENCE</scope>
    <source>
        <strain evidence="1">Bigg-433</strain>
    </source>
</reference>
<dbReference type="AlphaFoldDB" id="A0A834FMM6"/>
<dbReference type="Proteomes" id="UP000646548">
    <property type="component" value="Unassembled WGS sequence"/>
</dbReference>
<gene>
    <name evidence="1" type="ORF">FQA47_006490</name>
</gene>
<comment type="caution">
    <text evidence="1">The sequence shown here is derived from an EMBL/GenBank/DDBJ whole genome shotgun (WGS) entry which is preliminary data.</text>
</comment>
<protein>
    <submittedName>
        <fullName evidence="1">Uncharacterized protein</fullName>
    </submittedName>
</protein>
<accession>A0A834FMM6</accession>
<name>A0A834FMM6_ORYME</name>